<name>A0ABT1FRN3_9BACT</name>
<comment type="caution">
    <text evidence="6">The sequence shown here is derived from an EMBL/GenBank/DDBJ whole genome shotgun (WGS) entry which is preliminary data.</text>
</comment>
<accession>A0ABT1FRN3</accession>
<dbReference type="PANTHER" id="PTHR37813:SF1">
    <property type="entry name" value="FELS-2 PROPHAGE PROTEIN"/>
    <property type="match status" value="1"/>
</dbReference>
<dbReference type="InterPro" id="IPR010090">
    <property type="entry name" value="Phage_tape_meas"/>
</dbReference>
<dbReference type="Pfam" id="PF10145">
    <property type="entry name" value="PhageMin_Tail"/>
    <property type="match status" value="1"/>
</dbReference>
<evidence type="ECO:0000259" key="5">
    <source>
        <dbReference type="Pfam" id="PF10145"/>
    </source>
</evidence>
<evidence type="ECO:0000256" key="3">
    <source>
        <dbReference type="SAM" id="MobiDB-lite"/>
    </source>
</evidence>
<sequence>MELRDKSILDLFINGEPAVDSLKKLDTEIDTLKAKQKELKKELDMKDLDPAKRTELIQQYKEVSDRIQDTTKAKQMLRREMDLEELSIKELKQLLRDYKKEWEAATDPAIRAEMKARMETVSEQLTKVGVSVRGQQGIWSDLKGWMMSAFTITAIVEAGRALYTFFSSSTEEFKKFQTAAQELSAITGLTGKDLKYLTDQAKEVGPTMGKTGEEMLKAYQLMGSAKPELLANKEALAAVTKEAIALSHAGKIDLPDAARVTANSLNQFGAGADQASRFINVMAAGAKEGAAEIVEVGSSLKAAGTVANAAGLSFEQTNATLQSMSTIALKGEQAGTMLRNVLIKLQTGADETNPKVVGLDKALENLGKQNLSTAEMAKMFGTENIVAAQHMVKNREEIGKLTEKMTGTNEAYEQAAKNNDTLEFKGNQALAMLTNQRVELGEKLAPYVGKVIDGFITMVKWFGEATEKGQPLQVVFRGISEIASTVWDIISTLAGTIWDVTKLANPWIDSMDKSGNTMKVLSTVLYVVVASLKSVYGAIQVVVDGFRALVTTAETAWAVLKGDVSISEGLTRIGGSIKTMSDNASRNFSSIGQGFKDIWKDDAIKAATTAVEKHGKSAKAVATDVANHDLATHGKTLTEKEQKELAKRTREAAQEKEKAEKIKADALAATEDLKNKTQVLKNAQIADELTRKKAQMLQELNEEIARNNKGKADALTKAEYEIALRNNYKTKVEALDAEYRKKHIDEETKRLEKLNSLETQQRNAIQTAEFNTKKTTLETNLKNESLNAEQRKALQMQLNQLILDNELRRIQVTADKERLEANKTSQELLKLAGNDAAKKKEIGDQLANNLKQIDNKMLADKAQANQEHQDKVKKSELDALQARHKTQQDFFSALKSLMTGDYNSFINFLNQKYANQKAANNKELQDANNKGQAILQGAQVVVSALQKMNELNLQKQLANITKEKNAQLTAWNDQYKRGIISKEQYEKGVEGINKEAAEKEKAEKLKAWKRDQNMQIAMALINAAMAALKSMATMGFPLGLIGVAASAAMAAIQIGIIKRQQPPSFQYGGFVRNAGIPEGPRHGSSYGKSGIALVRRDTNEEVGEMEGEEPIMVLSKDTYRNNRNTIHALLNSSLHRNGAPIYAEKGAVFGSDGGTYDSNLRMYYQGGMVDDTGSGRPSYNENNEFSAGGQSVNQGGGYYNQSNAQADTSFRDGGYDSGGSNYSEEYGSPADATVDSGTQEAVGSTQGEIARSQTMMENIEKNTAATVAALDKLGVLDNILGTLGSIENWTRESAQKPPVTVNQITQTQQNHSNVDAQSTFG</sequence>
<proteinExistence type="predicted"/>
<keyword evidence="4" id="KW-0472">Membrane</keyword>
<dbReference type="EMBL" id="JAMZEL010000008">
    <property type="protein sequence ID" value="MCP1384426.1"/>
    <property type="molecule type" value="Genomic_DNA"/>
</dbReference>
<feature type="compositionally biased region" description="Polar residues" evidence="3">
    <location>
        <begin position="1175"/>
        <end position="1208"/>
    </location>
</feature>
<feature type="transmembrane region" description="Helical" evidence="4">
    <location>
        <begin position="1038"/>
        <end position="1057"/>
    </location>
</feature>
<keyword evidence="7" id="KW-1185">Reference proteome</keyword>
<feature type="compositionally biased region" description="Low complexity" evidence="3">
    <location>
        <begin position="1218"/>
        <end position="1228"/>
    </location>
</feature>
<keyword evidence="2" id="KW-0175">Coiled coil</keyword>
<organism evidence="6 7">
    <name type="scientific">Runella salmonicolor</name>
    <dbReference type="NCBI Taxonomy" id="2950278"/>
    <lineage>
        <taxon>Bacteria</taxon>
        <taxon>Pseudomonadati</taxon>
        <taxon>Bacteroidota</taxon>
        <taxon>Cytophagia</taxon>
        <taxon>Cytophagales</taxon>
        <taxon>Spirosomataceae</taxon>
        <taxon>Runella</taxon>
    </lineage>
</organism>
<dbReference type="RefSeq" id="WP_253529956.1">
    <property type="nucleotide sequence ID" value="NZ_JAMZEL010000008.1"/>
</dbReference>
<keyword evidence="1" id="KW-1188">Viral release from host cell</keyword>
<feature type="domain" description="Phage tail tape measure protein" evidence="5">
    <location>
        <begin position="199"/>
        <end position="411"/>
    </location>
</feature>
<protein>
    <submittedName>
        <fullName evidence="6">Phage tail tape measure protein</fullName>
    </submittedName>
</protein>
<keyword evidence="4" id="KW-0812">Transmembrane</keyword>
<reference evidence="6 7" key="1">
    <citation type="submission" date="2022-06" db="EMBL/GenBank/DDBJ databases">
        <title>Runella sp. S5 genome sequencing.</title>
        <authorList>
            <person name="Park S."/>
        </authorList>
    </citation>
    <scope>NUCLEOTIDE SEQUENCE [LARGE SCALE GENOMIC DNA]</scope>
    <source>
        <strain evidence="6 7">S5</strain>
    </source>
</reference>
<evidence type="ECO:0000313" key="6">
    <source>
        <dbReference type="EMBL" id="MCP1384426.1"/>
    </source>
</evidence>
<dbReference type="Proteomes" id="UP001204772">
    <property type="component" value="Unassembled WGS sequence"/>
</dbReference>
<evidence type="ECO:0000256" key="1">
    <source>
        <dbReference type="ARBA" id="ARBA00022612"/>
    </source>
</evidence>
<evidence type="ECO:0000256" key="4">
    <source>
        <dbReference type="SAM" id="Phobius"/>
    </source>
</evidence>
<evidence type="ECO:0000256" key="2">
    <source>
        <dbReference type="SAM" id="Coils"/>
    </source>
</evidence>
<evidence type="ECO:0000313" key="7">
    <source>
        <dbReference type="Proteomes" id="UP001204772"/>
    </source>
</evidence>
<feature type="region of interest" description="Disordered" evidence="3">
    <location>
        <begin position="1173"/>
        <end position="1229"/>
    </location>
</feature>
<feature type="coiled-coil region" evidence="2">
    <location>
        <begin position="22"/>
        <end position="101"/>
    </location>
</feature>
<dbReference type="PANTHER" id="PTHR37813">
    <property type="entry name" value="FELS-2 PROPHAGE PROTEIN"/>
    <property type="match status" value="1"/>
</dbReference>
<gene>
    <name evidence="6" type="ORF">NCI00_18455</name>
</gene>
<keyword evidence="4" id="KW-1133">Transmembrane helix</keyword>
<feature type="coiled-coil region" evidence="2">
    <location>
        <begin position="638"/>
        <end position="706"/>
    </location>
</feature>
<dbReference type="NCBIfam" id="TIGR01760">
    <property type="entry name" value="tape_meas_TP901"/>
    <property type="match status" value="1"/>
</dbReference>